<reference evidence="3" key="1">
    <citation type="journal article" date="2019" name="Int. J. Syst. Evol. Microbiol.">
        <title>The Global Catalogue of Microorganisms (GCM) 10K type strain sequencing project: providing services to taxonomists for standard genome sequencing and annotation.</title>
        <authorList>
            <consortium name="The Broad Institute Genomics Platform"/>
            <consortium name="The Broad Institute Genome Sequencing Center for Infectious Disease"/>
            <person name="Wu L."/>
            <person name="Ma J."/>
        </authorList>
    </citation>
    <scope>NUCLEOTIDE SEQUENCE [LARGE SCALE GENOMIC DNA]</scope>
    <source>
        <strain evidence="3">CCUG 62953</strain>
    </source>
</reference>
<comment type="caution">
    <text evidence="2">The sequence shown here is derived from an EMBL/GenBank/DDBJ whole genome shotgun (WGS) entry which is preliminary data.</text>
</comment>
<evidence type="ECO:0000313" key="3">
    <source>
        <dbReference type="Proteomes" id="UP001597135"/>
    </source>
</evidence>
<name>A0ABW3ZFZ0_9RHOB</name>
<proteinExistence type="predicted"/>
<dbReference type="InterPro" id="IPR045601">
    <property type="entry name" value="DUF6455"/>
</dbReference>
<organism evidence="2 3">
    <name type="scientific">Litorisediminicola beolgyonensis</name>
    <dbReference type="NCBI Taxonomy" id="1173614"/>
    <lineage>
        <taxon>Bacteria</taxon>
        <taxon>Pseudomonadati</taxon>
        <taxon>Pseudomonadota</taxon>
        <taxon>Alphaproteobacteria</taxon>
        <taxon>Rhodobacterales</taxon>
        <taxon>Paracoccaceae</taxon>
        <taxon>Litorisediminicola</taxon>
    </lineage>
</organism>
<protein>
    <submittedName>
        <fullName evidence="2">DUF6455 family protein</fullName>
    </submittedName>
</protein>
<gene>
    <name evidence="2" type="ORF">ACFQ4E_06825</name>
</gene>
<keyword evidence="3" id="KW-1185">Reference proteome</keyword>
<evidence type="ECO:0000313" key="2">
    <source>
        <dbReference type="EMBL" id="MFD1342125.1"/>
    </source>
</evidence>
<dbReference type="RefSeq" id="WP_386802184.1">
    <property type="nucleotide sequence ID" value="NZ_JBHTMU010000008.1"/>
</dbReference>
<accession>A0ABW3ZFZ0</accession>
<dbReference type="Pfam" id="PF20056">
    <property type="entry name" value="DUF6455"/>
    <property type="match status" value="1"/>
</dbReference>
<feature type="domain" description="DUF6455" evidence="1">
    <location>
        <begin position="1"/>
        <end position="83"/>
    </location>
</feature>
<dbReference type="Proteomes" id="UP001597135">
    <property type="component" value="Unassembled WGS sequence"/>
</dbReference>
<sequence>MVSRTVLKQHAYLVDRMAGALEIDLEEEAMRGSVSIGEIEDAVLACTGCACPGACAAWLDESDSPRAAPPDFCRNGSLFGRLGKATG</sequence>
<dbReference type="EMBL" id="JBHTMU010000008">
    <property type="protein sequence ID" value="MFD1342125.1"/>
    <property type="molecule type" value="Genomic_DNA"/>
</dbReference>
<evidence type="ECO:0000259" key="1">
    <source>
        <dbReference type="Pfam" id="PF20056"/>
    </source>
</evidence>